<keyword evidence="3" id="KW-0547">Nucleotide-binding</keyword>
<dbReference type="Gene3D" id="3.40.50.300">
    <property type="entry name" value="P-loop containing nucleotide triphosphate hydrolases"/>
    <property type="match status" value="1"/>
</dbReference>
<evidence type="ECO:0000256" key="1">
    <source>
        <dbReference type="ARBA" id="ARBA00005417"/>
    </source>
</evidence>
<keyword evidence="2" id="KW-0813">Transport</keyword>
<evidence type="ECO:0000256" key="3">
    <source>
        <dbReference type="ARBA" id="ARBA00022741"/>
    </source>
</evidence>
<evidence type="ECO:0000256" key="2">
    <source>
        <dbReference type="ARBA" id="ARBA00022448"/>
    </source>
</evidence>
<comment type="similarity">
    <text evidence="1">Belongs to the ABC transporter superfamily.</text>
</comment>
<dbReference type="SMART" id="SM00382">
    <property type="entry name" value="AAA"/>
    <property type="match status" value="1"/>
</dbReference>
<sequence length="312" mass="33325">MSEPIIATQALTKRYGQVLAVDRLDFAIEPGEVVGLLGPNGAGKTTTILMLLGLTEPTSGQARVAGFDPLRAPLEVKRRVGYMPDSVGFYDHLSADANLRYGAELAALPAGEIEARMTAALERVRLAQVRRRPVRTFSRGMRQRLAIAEILMKRCDIAILDEPTSGLDPQSTQEFLALIRSLKQDGMTILLSSHLLDQVQSVCDRVALFNQGRVGLTGRVDALIAEVLGGAHVVRIEAQGEGLAPRLRAIPGVTAVTEEAAGRLRIEAGADVRAAVARTVCEAGGALLGLEVGQASLHDVYASHFAEVRHAA</sequence>
<dbReference type="EMBL" id="JAUSVX010000017">
    <property type="protein sequence ID" value="MDQ0473686.1"/>
    <property type="molecule type" value="Genomic_DNA"/>
</dbReference>
<keyword evidence="7" id="KW-1185">Reference proteome</keyword>
<dbReference type="CDD" id="cd03230">
    <property type="entry name" value="ABC_DR_subfamily_A"/>
    <property type="match status" value="1"/>
</dbReference>
<evidence type="ECO:0000256" key="4">
    <source>
        <dbReference type="ARBA" id="ARBA00022840"/>
    </source>
</evidence>
<reference evidence="6 7" key="1">
    <citation type="submission" date="2023-07" db="EMBL/GenBank/DDBJ databases">
        <title>Genomic Encyclopedia of Type Strains, Phase IV (KMG-IV): sequencing the most valuable type-strain genomes for metagenomic binning, comparative biology and taxonomic classification.</title>
        <authorList>
            <person name="Goeker M."/>
        </authorList>
    </citation>
    <scope>NUCLEOTIDE SEQUENCE [LARGE SCALE GENOMIC DNA]</scope>
    <source>
        <strain evidence="6 7">DSM 19619</strain>
    </source>
</reference>
<dbReference type="PROSITE" id="PS50893">
    <property type="entry name" value="ABC_TRANSPORTER_2"/>
    <property type="match status" value="1"/>
</dbReference>
<dbReference type="InterPro" id="IPR003593">
    <property type="entry name" value="AAA+_ATPase"/>
</dbReference>
<evidence type="ECO:0000313" key="6">
    <source>
        <dbReference type="EMBL" id="MDQ0473686.1"/>
    </source>
</evidence>
<gene>
    <name evidence="6" type="ORF">QO011_006722</name>
</gene>
<dbReference type="InterPro" id="IPR027417">
    <property type="entry name" value="P-loop_NTPase"/>
</dbReference>
<keyword evidence="4 6" id="KW-0067">ATP-binding</keyword>
<protein>
    <submittedName>
        <fullName evidence="6">ABC-2 type transport system ATP-binding protein</fullName>
    </submittedName>
</protein>
<dbReference type="InterPro" id="IPR003439">
    <property type="entry name" value="ABC_transporter-like_ATP-bd"/>
</dbReference>
<comment type="caution">
    <text evidence="6">The sequence shown here is derived from an EMBL/GenBank/DDBJ whole genome shotgun (WGS) entry which is preliminary data.</text>
</comment>
<dbReference type="GO" id="GO:0005524">
    <property type="term" value="F:ATP binding"/>
    <property type="evidence" value="ECO:0007669"/>
    <property type="project" value="UniProtKB-KW"/>
</dbReference>
<dbReference type="Pfam" id="PF00005">
    <property type="entry name" value="ABC_tran"/>
    <property type="match status" value="1"/>
</dbReference>
<proteinExistence type="inferred from homology"/>
<dbReference type="PANTHER" id="PTHR43335">
    <property type="entry name" value="ABC TRANSPORTER, ATP-BINDING PROTEIN"/>
    <property type="match status" value="1"/>
</dbReference>
<evidence type="ECO:0000313" key="7">
    <source>
        <dbReference type="Proteomes" id="UP001242480"/>
    </source>
</evidence>
<name>A0ABU0JJM2_9HYPH</name>
<feature type="domain" description="ABC transporter" evidence="5">
    <location>
        <begin position="6"/>
        <end position="236"/>
    </location>
</feature>
<dbReference type="PANTHER" id="PTHR43335:SF11">
    <property type="entry name" value="ABC TRANSPORTER RELATED"/>
    <property type="match status" value="1"/>
</dbReference>
<accession>A0ABU0JJM2</accession>
<dbReference type="SUPFAM" id="SSF52540">
    <property type="entry name" value="P-loop containing nucleoside triphosphate hydrolases"/>
    <property type="match status" value="1"/>
</dbReference>
<organism evidence="6 7">
    <name type="scientific">Labrys wisconsinensis</name>
    <dbReference type="NCBI Taxonomy" id="425677"/>
    <lineage>
        <taxon>Bacteria</taxon>
        <taxon>Pseudomonadati</taxon>
        <taxon>Pseudomonadota</taxon>
        <taxon>Alphaproteobacteria</taxon>
        <taxon>Hyphomicrobiales</taxon>
        <taxon>Xanthobacteraceae</taxon>
        <taxon>Labrys</taxon>
    </lineage>
</organism>
<dbReference type="RefSeq" id="WP_307282265.1">
    <property type="nucleotide sequence ID" value="NZ_JAUSVX010000017.1"/>
</dbReference>
<dbReference type="Proteomes" id="UP001242480">
    <property type="component" value="Unassembled WGS sequence"/>
</dbReference>
<evidence type="ECO:0000259" key="5">
    <source>
        <dbReference type="PROSITE" id="PS50893"/>
    </source>
</evidence>